<dbReference type="Proteomes" id="UP001556196">
    <property type="component" value="Unassembled WGS sequence"/>
</dbReference>
<name>A0ABV3R199_9HYPH</name>
<protein>
    <submittedName>
        <fullName evidence="2">MarR family winged helix-turn-helix transcriptional regulator</fullName>
    </submittedName>
</protein>
<reference evidence="2 3" key="1">
    <citation type="submission" date="2024-06" db="EMBL/GenBank/DDBJ databases">
        <authorList>
            <person name="Tuo L."/>
        </authorList>
    </citation>
    <scope>NUCLEOTIDE SEQUENCE [LARGE SCALE GENOMIC DNA]</scope>
    <source>
        <strain evidence="2 3">ZMM04-5</strain>
    </source>
</reference>
<dbReference type="CDD" id="cd00090">
    <property type="entry name" value="HTH_ARSR"/>
    <property type="match status" value="1"/>
</dbReference>
<dbReference type="InterPro" id="IPR036390">
    <property type="entry name" value="WH_DNA-bd_sf"/>
</dbReference>
<dbReference type="EMBL" id="JBFOCI010000002">
    <property type="protein sequence ID" value="MEW9806317.1"/>
    <property type="molecule type" value="Genomic_DNA"/>
</dbReference>
<dbReference type="SMART" id="SM00347">
    <property type="entry name" value="HTH_MARR"/>
    <property type="match status" value="1"/>
</dbReference>
<organism evidence="2 3">
    <name type="scientific">Mesorhizobium marinum</name>
    <dbReference type="NCBI Taxonomy" id="3228790"/>
    <lineage>
        <taxon>Bacteria</taxon>
        <taxon>Pseudomonadati</taxon>
        <taxon>Pseudomonadota</taxon>
        <taxon>Alphaproteobacteria</taxon>
        <taxon>Hyphomicrobiales</taxon>
        <taxon>Phyllobacteriaceae</taxon>
        <taxon>Mesorhizobium</taxon>
    </lineage>
</organism>
<gene>
    <name evidence="2" type="ORF">ABUE31_10005</name>
</gene>
<dbReference type="InterPro" id="IPR039422">
    <property type="entry name" value="MarR/SlyA-like"/>
</dbReference>
<dbReference type="Gene3D" id="1.10.10.10">
    <property type="entry name" value="Winged helix-like DNA-binding domain superfamily/Winged helix DNA-binding domain"/>
    <property type="match status" value="1"/>
</dbReference>
<comment type="caution">
    <text evidence="2">The sequence shown here is derived from an EMBL/GenBank/DDBJ whole genome shotgun (WGS) entry which is preliminary data.</text>
</comment>
<dbReference type="InterPro" id="IPR036388">
    <property type="entry name" value="WH-like_DNA-bd_sf"/>
</dbReference>
<evidence type="ECO:0000313" key="2">
    <source>
        <dbReference type="EMBL" id="MEW9806317.1"/>
    </source>
</evidence>
<sequence length="163" mass="17289">MVEDVVRSYGYLTLGTRMKRIGERLQADTQKIIEESGAPVQASQYTFLAAVDRSGPLTIGELSEAVGITQPGVTRTVAQLVAGGLLQTAQVSGDQRRRIVSLTPRGEQLVATAKAEIWPRVRGAVADLCAGLDGPLLDQLAAIEDGLAAAPLDRRAAKREGKP</sequence>
<dbReference type="PANTHER" id="PTHR33164">
    <property type="entry name" value="TRANSCRIPTIONAL REGULATOR, MARR FAMILY"/>
    <property type="match status" value="1"/>
</dbReference>
<dbReference type="Pfam" id="PF12802">
    <property type="entry name" value="MarR_2"/>
    <property type="match status" value="1"/>
</dbReference>
<dbReference type="PROSITE" id="PS50995">
    <property type="entry name" value="HTH_MARR_2"/>
    <property type="match status" value="1"/>
</dbReference>
<dbReference type="InterPro" id="IPR011991">
    <property type="entry name" value="ArsR-like_HTH"/>
</dbReference>
<feature type="domain" description="HTH marR-type" evidence="1">
    <location>
        <begin position="11"/>
        <end position="149"/>
    </location>
</feature>
<dbReference type="RefSeq" id="WP_367723390.1">
    <property type="nucleotide sequence ID" value="NZ_JBFOCI010000002.1"/>
</dbReference>
<dbReference type="SUPFAM" id="SSF46785">
    <property type="entry name" value="Winged helix' DNA-binding domain"/>
    <property type="match status" value="1"/>
</dbReference>
<proteinExistence type="predicted"/>
<keyword evidence="3" id="KW-1185">Reference proteome</keyword>
<dbReference type="PRINTS" id="PR00598">
    <property type="entry name" value="HTHMARR"/>
</dbReference>
<evidence type="ECO:0000259" key="1">
    <source>
        <dbReference type="PROSITE" id="PS50995"/>
    </source>
</evidence>
<dbReference type="InterPro" id="IPR000835">
    <property type="entry name" value="HTH_MarR-typ"/>
</dbReference>
<dbReference type="PANTHER" id="PTHR33164:SF43">
    <property type="entry name" value="HTH-TYPE TRANSCRIPTIONAL REPRESSOR YETL"/>
    <property type="match status" value="1"/>
</dbReference>
<evidence type="ECO:0000313" key="3">
    <source>
        <dbReference type="Proteomes" id="UP001556196"/>
    </source>
</evidence>
<accession>A0ABV3R199</accession>